<comment type="caution">
    <text evidence="1">The sequence shown here is derived from an EMBL/GenBank/DDBJ whole genome shotgun (WGS) entry which is preliminary data.</text>
</comment>
<dbReference type="PANTHER" id="PTHR37490:SF1">
    <property type="entry name" value="GLYCOSYLTRANSFERASE 2-LIKE DOMAIN-CONTAINING PROTEIN"/>
    <property type="match status" value="1"/>
</dbReference>
<dbReference type="EMBL" id="JBFXLU010000024">
    <property type="protein sequence ID" value="KAL2852532.1"/>
    <property type="molecule type" value="Genomic_DNA"/>
</dbReference>
<evidence type="ECO:0000313" key="2">
    <source>
        <dbReference type="Proteomes" id="UP001610446"/>
    </source>
</evidence>
<protein>
    <recommendedName>
        <fullName evidence="3">Nucleotide-diphospho-sugar transferase</fullName>
    </recommendedName>
</protein>
<gene>
    <name evidence="1" type="ORF">BJY01DRAFT_92291</name>
</gene>
<dbReference type="InterPro" id="IPR021838">
    <property type="entry name" value="DUF3431"/>
</dbReference>
<dbReference type="Proteomes" id="UP001610446">
    <property type="component" value="Unassembled WGS sequence"/>
</dbReference>
<sequence>MALAHLPTWIPSPDVLGIVLARYREPLDPWANLTANTFLYAKYDTPQADDIVSHSSFRAYNLLPNIGREGQTYCHHIYTHYSELQPIMIFSQTDPFDLIAPETTTPQEMVERALTPPDPAFDPVTIFNADLVHNLSDWETIDWTDPRQAYWMTPSQLATLTFSPYPMRVFWRHLFNKEHPDVVTALHGGTFAVRREAIWRHPREFYQRCLDEFAYAGQNASNPEVGHFMERSWLAVWSRRFWIWNGTGTNET</sequence>
<accession>A0ABR4KJR8</accession>
<keyword evidence="2" id="KW-1185">Reference proteome</keyword>
<reference evidence="1 2" key="1">
    <citation type="submission" date="2024-07" db="EMBL/GenBank/DDBJ databases">
        <title>Section-level genome sequencing and comparative genomics of Aspergillus sections Usti and Cavernicolus.</title>
        <authorList>
            <consortium name="Lawrence Berkeley National Laboratory"/>
            <person name="Nybo J.L."/>
            <person name="Vesth T.C."/>
            <person name="Theobald S."/>
            <person name="Frisvad J.C."/>
            <person name="Larsen T.O."/>
            <person name="Kjaerboelling I."/>
            <person name="Rothschild-Mancinelli K."/>
            <person name="Lyhne E.K."/>
            <person name="Kogle M.E."/>
            <person name="Barry K."/>
            <person name="Clum A."/>
            <person name="Na H."/>
            <person name="Ledsgaard L."/>
            <person name="Lin J."/>
            <person name="Lipzen A."/>
            <person name="Kuo A."/>
            <person name="Riley R."/>
            <person name="Mondo S."/>
            <person name="Labutti K."/>
            <person name="Haridas S."/>
            <person name="Pangalinan J."/>
            <person name="Salamov A.A."/>
            <person name="Simmons B.A."/>
            <person name="Magnuson J.K."/>
            <person name="Chen J."/>
            <person name="Drula E."/>
            <person name="Henrissat B."/>
            <person name="Wiebenga A."/>
            <person name="Lubbers R.J."/>
            <person name="Gomes A.C."/>
            <person name="Makela M.R."/>
            <person name="Stajich J."/>
            <person name="Grigoriev I.V."/>
            <person name="Mortensen U.H."/>
            <person name="De Vries R.P."/>
            <person name="Baker S.E."/>
            <person name="Andersen M.R."/>
        </authorList>
    </citation>
    <scope>NUCLEOTIDE SEQUENCE [LARGE SCALE GENOMIC DNA]</scope>
    <source>
        <strain evidence="1 2">CBS 123904</strain>
    </source>
</reference>
<proteinExistence type="predicted"/>
<organism evidence="1 2">
    <name type="scientific">Aspergillus pseudoustus</name>
    <dbReference type="NCBI Taxonomy" id="1810923"/>
    <lineage>
        <taxon>Eukaryota</taxon>
        <taxon>Fungi</taxon>
        <taxon>Dikarya</taxon>
        <taxon>Ascomycota</taxon>
        <taxon>Pezizomycotina</taxon>
        <taxon>Eurotiomycetes</taxon>
        <taxon>Eurotiomycetidae</taxon>
        <taxon>Eurotiales</taxon>
        <taxon>Aspergillaceae</taxon>
        <taxon>Aspergillus</taxon>
        <taxon>Aspergillus subgen. Nidulantes</taxon>
    </lineage>
</organism>
<dbReference type="Pfam" id="PF11913">
    <property type="entry name" value="DUF3431"/>
    <property type="match status" value="1"/>
</dbReference>
<evidence type="ECO:0008006" key="3">
    <source>
        <dbReference type="Google" id="ProtNLM"/>
    </source>
</evidence>
<dbReference type="PANTHER" id="PTHR37490">
    <property type="entry name" value="EXPRESSED PROTEIN"/>
    <property type="match status" value="1"/>
</dbReference>
<name>A0ABR4KJR8_9EURO</name>
<evidence type="ECO:0000313" key="1">
    <source>
        <dbReference type="EMBL" id="KAL2852532.1"/>
    </source>
</evidence>